<dbReference type="InterPro" id="IPR029069">
    <property type="entry name" value="HotDog_dom_sf"/>
</dbReference>
<evidence type="ECO:0000256" key="16">
    <source>
        <dbReference type="ARBA" id="ARBA00067273"/>
    </source>
</evidence>
<evidence type="ECO:0000256" key="2">
    <source>
        <dbReference type="ARBA" id="ARBA00004173"/>
    </source>
</evidence>
<evidence type="ECO:0000256" key="8">
    <source>
        <dbReference type="ARBA" id="ARBA00022990"/>
    </source>
</evidence>
<dbReference type="SUPFAM" id="SSF54637">
    <property type="entry name" value="Thioesterase/thiol ester dehydrase-isomerase"/>
    <property type="match status" value="1"/>
</dbReference>
<reference evidence="20 21" key="1">
    <citation type="submission" date="2024-03" db="EMBL/GenBank/DDBJ databases">
        <title>The Acrasis kona genome and developmental transcriptomes reveal deep origins of eukaryotic multicellular pathways.</title>
        <authorList>
            <person name="Sheikh S."/>
            <person name="Fu C.-J."/>
            <person name="Brown M.W."/>
            <person name="Baldauf S.L."/>
        </authorList>
    </citation>
    <scope>NUCLEOTIDE SEQUENCE [LARGE SCALE GENOMIC DNA]</scope>
    <source>
        <strain evidence="20 21">ATCC MYA-3509</strain>
    </source>
</reference>
<comment type="function">
    <text evidence="14">Catalyzes the hydrolysis of acyl-CoAs into free fatty acids and coenzyme A (CoASH), regulating their respective intracellular levels. Has acyl-CoA thioesterase activity towards medium (C12) and long-chain (C18) fatty acyl-CoA substrates. Can also hydrolyze 3-hydroxyphenylacetyl-CoA and 3,4-dihydroxyphenylacetyl-CoA (in vitro). May play a role in controlling adaptive thermogenesis.</text>
</comment>
<evidence type="ECO:0000259" key="19">
    <source>
        <dbReference type="Pfam" id="PF03061"/>
    </source>
</evidence>
<keyword evidence="6" id="KW-0963">Cytoplasm</keyword>
<dbReference type="Proteomes" id="UP001431209">
    <property type="component" value="Unassembled WGS sequence"/>
</dbReference>
<evidence type="ECO:0000256" key="3">
    <source>
        <dbReference type="ARBA" id="ARBA00004186"/>
    </source>
</evidence>
<evidence type="ECO:0000313" key="20">
    <source>
        <dbReference type="EMBL" id="KAL0477911.1"/>
    </source>
</evidence>
<dbReference type="GO" id="GO:0047617">
    <property type="term" value="F:fatty acyl-CoA hydrolase activity"/>
    <property type="evidence" value="ECO:0007669"/>
    <property type="project" value="InterPro"/>
</dbReference>
<keyword evidence="11" id="KW-0206">Cytoskeleton</keyword>
<organism evidence="20 21">
    <name type="scientific">Acrasis kona</name>
    <dbReference type="NCBI Taxonomy" id="1008807"/>
    <lineage>
        <taxon>Eukaryota</taxon>
        <taxon>Discoba</taxon>
        <taxon>Heterolobosea</taxon>
        <taxon>Tetramitia</taxon>
        <taxon>Eutetramitia</taxon>
        <taxon>Acrasidae</taxon>
        <taxon>Acrasis</taxon>
    </lineage>
</organism>
<evidence type="ECO:0000256" key="4">
    <source>
        <dbReference type="ARBA" id="ARBA00004514"/>
    </source>
</evidence>
<comment type="subcellular location">
    <subcellularLocation>
        <location evidence="3">Cytoplasm</location>
        <location evidence="3">Cytoskeleton</location>
        <location evidence="3">Spindle</location>
    </subcellularLocation>
    <subcellularLocation>
        <location evidence="4">Cytoplasm</location>
        <location evidence="4">Cytosol</location>
    </subcellularLocation>
    <subcellularLocation>
        <location evidence="2">Mitochondrion</location>
    </subcellularLocation>
    <subcellularLocation>
        <location evidence="1">Nucleus</location>
    </subcellularLocation>
</comment>
<dbReference type="Pfam" id="PF03061">
    <property type="entry name" value="4HBT"/>
    <property type="match status" value="1"/>
</dbReference>
<dbReference type="PANTHER" id="PTHR21660">
    <property type="entry name" value="THIOESTERASE SUPERFAMILY MEMBER-RELATED"/>
    <property type="match status" value="1"/>
</dbReference>
<evidence type="ECO:0000256" key="11">
    <source>
        <dbReference type="ARBA" id="ARBA00023212"/>
    </source>
</evidence>
<evidence type="ECO:0000256" key="18">
    <source>
        <dbReference type="ARBA" id="ARBA00083956"/>
    </source>
</evidence>
<dbReference type="EMBL" id="JAOPGA020000280">
    <property type="protein sequence ID" value="KAL0477911.1"/>
    <property type="molecule type" value="Genomic_DNA"/>
</dbReference>
<dbReference type="InterPro" id="IPR006683">
    <property type="entry name" value="Thioestr_dom"/>
</dbReference>
<dbReference type="GO" id="GO:0005819">
    <property type="term" value="C:spindle"/>
    <property type="evidence" value="ECO:0007669"/>
    <property type="project" value="UniProtKB-SubCell"/>
</dbReference>
<evidence type="ECO:0000256" key="1">
    <source>
        <dbReference type="ARBA" id="ARBA00004123"/>
    </source>
</evidence>
<protein>
    <recommendedName>
        <fullName evidence="16">Acyl-coenzyme A thioesterase 13</fullName>
    </recommendedName>
    <alternativeName>
        <fullName evidence="17">Hotdog-fold thioesterase superfamily member 2</fullName>
    </alternativeName>
    <alternativeName>
        <fullName evidence="18">Thioesterase superfamily member 2</fullName>
    </alternativeName>
</protein>
<evidence type="ECO:0000256" key="15">
    <source>
        <dbReference type="ARBA" id="ARBA00064709"/>
    </source>
</evidence>
<name>A0AAW2YK88_9EUKA</name>
<dbReference type="GO" id="GO:0005634">
    <property type="term" value="C:nucleus"/>
    <property type="evidence" value="ECO:0007669"/>
    <property type="project" value="UniProtKB-SubCell"/>
</dbReference>
<evidence type="ECO:0000256" key="17">
    <source>
        <dbReference type="ARBA" id="ARBA00081533"/>
    </source>
</evidence>
<keyword evidence="21" id="KW-1185">Reference proteome</keyword>
<dbReference type="GO" id="GO:0005739">
    <property type="term" value="C:mitochondrion"/>
    <property type="evidence" value="ECO:0007669"/>
    <property type="project" value="UniProtKB-SubCell"/>
</dbReference>
<accession>A0AAW2YK88</accession>
<evidence type="ECO:0000256" key="12">
    <source>
        <dbReference type="ARBA" id="ARBA00023242"/>
    </source>
</evidence>
<gene>
    <name evidence="20" type="ORF">AKO1_005402</name>
</gene>
<evidence type="ECO:0000313" key="21">
    <source>
        <dbReference type="Proteomes" id="UP001431209"/>
    </source>
</evidence>
<dbReference type="Gene3D" id="3.10.129.10">
    <property type="entry name" value="Hotdog Thioesterase"/>
    <property type="match status" value="1"/>
</dbReference>
<dbReference type="GO" id="GO:0006629">
    <property type="term" value="P:lipid metabolic process"/>
    <property type="evidence" value="ECO:0007669"/>
    <property type="project" value="UniProtKB-KW"/>
</dbReference>
<dbReference type="AlphaFoldDB" id="A0AAW2YK88"/>
<evidence type="ECO:0000256" key="9">
    <source>
        <dbReference type="ARBA" id="ARBA00023098"/>
    </source>
</evidence>
<keyword evidence="9" id="KW-0443">Lipid metabolism</keyword>
<comment type="caution">
    <text evidence="20">The sequence shown here is derived from an EMBL/GenBank/DDBJ whole genome shotgun (WGS) entry which is preliminary data.</text>
</comment>
<dbReference type="NCBIfam" id="TIGR00369">
    <property type="entry name" value="unchar_dom_1"/>
    <property type="match status" value="1"/>
</dbReference>
<feature type="domain" description="Thioesterase" evidence="19">
    <location>
        <begin position="78"/>
        <end position="154"/>
    </location>
</feature>
<evidence type="ECO:0000256" key="5">
    <source>
        <dbReference type="ARBA" id="ARBA00008324"/>
    </source>
</evidence>
<keyword evidence="7" id="KW-0378">Hydrolase</keyword>
<sequence>MRRFFVLGRLYSSRCYSTNAGNLSIIEKANKEGAQSLIGSFTHKNGFDQCLDKMTIDSMDGGIAKATLPISDELGNSYGTLHGGAIATLIDVMGTLALLTHNSEKGGVSIEMNMSFLSPAKVGDTILAEGQVVKSGRSMGFTQVTLYRKSDMKVVATGRHTKAL</sequence>
<dbReference type="FunFam" id="3.10.129.10:FF:000021">
    <property type="entry name" value="Acyl-coenzyme A thioesterase 13"/>
    <property type="match status" value="1"/>
</dbReference>
<keyword evidence="12" id="KW-0539">Nucleus</keyword>
<dbReference type="CDD" id="cd03443">
    <property type="entry name" value="PaaI_thioesterase"/>
    <property type="match status" value="1"/>
</dbReference>
<evidence type="ECO:0000256" key="7">
    <source>
        <dbReference type="ARBA" id="ARBA00022801"/>
    </source>
</evidence>
<dbReference type="InterPro" id="IPR039298">
    <property type="entry name" value="ACOT13"/>
</dbReference>
<keyword evidence="10" id="KW-0496">Mitochondrion</keyword>
<dbReference type="GO" id="GO:0005829">
    <property type="term" value="C:cytosol"/>
    <property type="evidence" value="ECO:0007669"/>
    <property type="project" value="UniProtKB-SubCell"/>
</dbReference>
<dbReference type="InterPro" id="IPR003736">
    <property type="entry name" value="PAAI_dom"/>
</dbReference>
<evidence type="ECO:0000256" key="13">
    <source>
        <dbReference type="ARBA" id="ARBA00052976"/>
    </source>
</evidence>
<comment type="subunit">
    <text evidence="15">Homotetramer. Interacts with PCTP.</text>
</comment>
<evidence type="ECO:0000256" key="10">
    <source>
        <dbReference type="ARBA" id="ARBA00023128"/>
    </source>
</evidence>
<comment type="similarity">
    <text evidence="5">Belongs to the thioesterase PaaI family.</text>
</comment>
<dbReference type="PANTHER" id="PTHR21660:SF1">
    <property type="entry name" value="ACYL-COENZYME A THIOESTERASE 13"/>
    <property type="match status" value="1"/>
</dbReference>
<proteinExistence type="inferred from homology"/>
<evidence type="ECO:0000256" key="6">
    <source>
        <dbReference type="ARBA" id="ARBA00022490"/>
    </source>
</evidence>
<comment type="catalytic activity">
    <reaction evidence="13">
        <text>a fatty acyl-CoA + H2O = a fatty acid + CoA + H(+)</text>
        <dbReference type="Rhea" id="RHEA:16781"/>
        <dbReference type="ChEBI" id="CHEBI:15377"/>
        <dbReference type="ChEBI" id="CHEBI:15378"/>
        <dbReference type="ChEBI" id="CHEBI:28868"/>
        <dbReference type="ChEBI" id="CHEBI:57287"/>
        <dbReference type="ChEBI" id="CHEBI:77636"/>
    </reaction>
    <physiologicalReaction direction="left-to-right" evidence="13">
        <dbReference type="Rhea" id="RHEA:16782"/>
    </physiologicalReaction>
</comment>
<evidence type="ECO:0000256" key="14">
    <source>
        <dbReference type="ARBA" id="ARBA00058205"/>
    </source>
</evidence>
<keyword evidence="8" id="KW-0007">Acetylation</keyword>